<reference evidence="2 3" key="1">
    <citation type="submission" date="2016-05" db="EMBL/GenBank/DDBJ databases">
        <title>Paenibacillus sp. 1ZS3-15 nov., isolated from the rhizosphere soil.</title>
        <authorList>
            <person name="Zhang X.X."/>
            <person name="Zhang J."/>
        </authorList>
    </citation>
    <scope>NUCLEOTIDE SEQUENCE [LARGE SCALE GENOMIC DNA]</scope>
    <source>
        <strain evidence="2 3">1ZS3-15</strain>
    </source>
</reference>
<organism evidence="2 3">
    <name type="scientific">Paenibacillus oryzisoli</name>
    <dbReference type="NCBI Taxonomy" id="1850517"/>
    <lineage>
        <taxon>Bacteria</taxon>
        <taxon>Bacillati</taxon>
        <taxon>Bacillota</taxon>
        <taxon>Bacilli</taxon>
        <taxon>Bacillales</taxon>
        <taxon>Paenibacillaceae</taxon>
        <taxon>Paenibacillus</taxon>
    </lineage>
</organism>
<keyword evidence="3" id="KW-1185">Reference proteome</keyword>
<dbReference type="InterPro" id="IPR034660">
    <property type="entry name" value="DinB/YfiT-like"/>
</dbReference>
<accession>A0A198APB1</accession>
<dbReference type="AlphaFoldDB" id="A0A198APB1"/>
<evidence type="ECO:0000313" key="2">
    <source>
        <dbReference type="EMBL" id="OAS22723.1"/>
    </source>
</evidence>
<dbReference type="OrthoDB" id="4295522at2"/>
<proteinExistence type="predicted"/>
<sequence length="160" mass="18492">MEQITLKQLEFIRKSTIKVVEGLSEDTLDDMPEGFNNNIRWNLGHIIFVQEKFAFHFIGEPLQIPENFERLFAKGTRPADWAEEELPSLETLLALLVEQPQRIQSILHGRLDESVAKPFTTGNGLLLTTIGELLNYTLYHEGMHFNMISLLKRFSIRHQS</sequence>
<dbReference type="RefSeq" id="WP_068662063.1">
    <property type="nucleotide sequence ID" value="NZ_LYPB01000044.1"/>
</dbReference>
<feature type="domain" description="DinB-like" evidence="1">
    <location>
        <begin position="8"/>
        <end position="148"/>
    </location>
</feature>
<dbReference type="InterPro" id="IPR024775">
    <property type="entry name" value="DinB-like"/>
</dbReference>
<dbReference type="Gene3D" id="1.20.120.450">
    <property type="entry name" value="dinb family like domain"/>
    <property type="match status" value="1"/>
</dbReference>
<dbReference type="SUPFAM" id="SSF109854">
    <property type="entry name" value="DinB/YfiT-like putative metalloenzymes"/>
    <property type="match status" value="1"/>
</dbReference>
<gene>
    <name evidence="2" type="ORF">A8708_08810</name>
</gene>
<name>A0A198APB1_9BACL</name>
<evidence type="ECO:0000313" key="3">
    <source>
        <dbReference type="Proteomes" id="UP000078454"/>
    </source>
</evidence>
<dbReference type="Pfam" id="PF12867">
    <property type="entry name" value="DinB_2"/>
    <property type="match status" value="1"/>
</dbReference>
<protein>
    <recommendedName>
        <fullName evidence="1">DinB-like domain-containing protein</fullName>
    </recommendedName>
</protein>
<dbReference type="EMBL" id="LYPB01000044">
    <property type="protein sequence ID" value="OAS22723.1"/>
    <property type="molecule type" value="Genomic_DNA"/>
</dbReference>
<comment type="caution">
    <text evidence="2">The sequence shown here is derived from an EMBL/GenBank/DDBJ whole genome shotgun (WGS) entry which is preliminary data.</text>
</comment>
<dbReference type="STRING" id="1850517.A8708_08810"/>
<evidence type="ECO:0000259" key="1">
    <source>
        <dbReference type="Pfam" id="PF12867"/>
    </source>
</evidence>
<dbReference type="Proteomes" id="UP000078454">
    <property type="component" value="Unassembled WGS sequence"/>
</dbReference>